<sequence>MQKKWKKTGAALLIAGLTVTGTGYALADEKAAEIIDLSQLGKETVEESPVSPVKKIVETTETDANKDDADTETSNVTDPETNNEDVTTETDNEESKDESVKVEVTENELPEIPEGYTAGNLAALAKAYEQAGNPTAKAAIKRNMERAIAKWESKQPVLETPEVEVKGEVLVTVESTKVEELVKEDTVIEKTPVQEETQVKVKAKNPQAELNAKHKEQREDLKAVQKAEREVLKQARKAAKELEKQEKKEKKN</sequence>
<dbReference type="EMBL" id="JAROCC010000011">
    <property type="protein sequence ID" value="MDN4608526.1"/>
    <property type="molecule type" value="Genomic_DNA"/>
</dbReference>
<feature type="chain" id="PRO_5046902972" evidence="2">
    <location>
        <begin position="28"/>
        <end position="252"/>
    </location>
</feature>
<protein>
    <submittedName>
        <fullName evidence="3">Uncharacterized protein</fullName>
    </submittedName>
</protein>
<proteinExistence type="predicted"/>
<feature type="compositionally biased region" description="Basic and acidic residues" evidence="1">
    <location>
        <begin position="55"/>
        <end position="68"/>
    </location>
</feature>
<evidence type="ECO:0000256" key="2">
    <source>
        <dbReference type="SAM" id="SignalP"/>
    </source>
</evidence>
<feature type="region of interest" description="Disordered" evidence="1">
    <location>
        <begin position="196"/>
        <end position="223"/>
    </location>
</feature>
<gene>
    <name evidence="3" type="ORF">P5G49_13700</name>
</gene>
<feature type="compositionally biased region" description="Acidic residues" evidence="1">
    <location>
        <begin position="81"/>
        <end position="96"/>
    </location>
</feature>
<dbReference type="Proteomes" id="UP001175097">
    <property type="component" value="Unassembled WGS sequence"/>
</dbReference>
<feature type="region of interest" description="Disordered" evidence="1">
    <location>
        <begin position="42"/>
        <end position="114"/>
    </location>
</feature>
<reference evidence="3" key="1">
    <citation type="submission" date="2023-03" db="EMBL/GenBank/DDBJ databases">
        <title>MT1 and MT2 Draft Genomes of Novel Species.</title>
        <authorList>
            <person name="Venkateswaran K."/>
        </authorList>
    </citation>
    <scope>NUCLEOTIDE SEQUENCE</scope>
    <source>
        <strain evidence="3">F6_3S_P_2</strain>
    </source>
</reference>
<name>A0ABT8JTN3_9BACL</name>
<accession>A0ABT8JTN3</accession>
<feature type="signal peptide" evidence="2">
    <location>
        <begin position="1"/>
        <end position="27"/>
    </location>
</feature>
<feature type="compositionally biased region" description="Basic and acidic residues" evidence="1">
    <location>
        <begin position="211"/>
        <end position="223"/>
    </location>
</feature>
<dbReference type="RefSeq" id="WP_301244645.1">
    <property type="nucleotide sequence ID" value="NZ_JAROCC010000011.1"/>
</dbReference>
<evidence type="ECO:0000313" key="4">
    <source>
        <dbReference type="Proteomes" id="UP001175097"/>
    </source>
</evidence>
<keyword evidence="4" id="KW-1185">Reference proteome</keyword>
<keyword evidence="2" id="KW-0732">Signal</keyword>
<organism evidence="3 4">
    <name type="scientific">Sporosarcina highlanderae</name>
    <dbReference type="NCBI Taxonomy" id="3035916"/>
    <lineage>
        <taxon>Bacteria</taxon>
        <taxon>Bacillati</taxon>
        <taxon>Bacillota</taxon>
        <taxon>Bacilli</taxon>
        <taxon>Bacillales</taxon>
        <taxon>Caryophanaceae</taxon>
        <taxon>Sporosarcina</taxon>
    </lineage>
</organism>
<evidence type="ECO:0000313" key="3">
    <source>
        <dbReference type="EMBL" id="MDN4608526.1"/>
    </source>
</evidence>
<evidence type="ECO:0000256" key="1">
    <source>
        <dbReference type="SAM" id="MobiDB-lite"/>
    </source>
</evidence>
<comment type="caution">
    <text evidence="3">The sequence shown here is derived from an EMBL/GenBank/DDBJ whole genome shotgun (WGS) entry which is preliminary data.</text>
</comment>